<organism evidence="1 2">
    <name type="scientific">Nakaseomyces bracarensis</name>
    <dbReference type="NCBI Taxonomy" id="273131"/>
    <lineage>
        <taxon>Eukaryota</taxon>
        <taxon>Fungi</taxon>
        <taxon>Dikarya</taxon>
        <taxon>Ascomycota</taxon>
        <taxon>Saccharomycotina</taxon>
        <taxon>Saccharomycetes</taxon>
        <taxon>Saccharomycetales</taxon>
        <taxon>Saccharomycetaceae</taxon>
        <taxon>Nakaseomyces</taxon>
    </lineage>
</organism>
<reference evidence="1 2" key="1">
    <citation type="submission" date="2024-05" db="EMBL/GenBank/DDBJ databases">
        <title>Long read based assembly of the Candida bracarensis genome reveals expanded adhesin content.</title>
        <authorList>
            <person name="Marcet-Houben M."/>
            <person name="Ksiezopolska E."/>
            <person name="Gabaldon T."/>
        </authorList>
    </citation>
    <scope>NUCLEOTIDE SEQUENCE [LARGE SCALE GENOMIC DNA]</scope>
    <source>
        <strain evidence="1 2">CBM6</strain>
    </source>
</reference>
<keyword evidence="2" id="KW-1185">Reference proteome</keyword>
<evidence type="ECO:0000313" key="1">
    <source>
        <dbReference type="EMBL" id="KAL3233056.1"/>
    </source>
</evidence>
<dbReference type="Pfam" id="PF07247">
    <property type="entry name" value="AATase"/>
    <property type="match status" value="1"/>
</dbReference>
<dbReference type="Proteomes" id="UP001623330">
    <property type="component" value="Unassembled WGS sequence"/>
</dbReference>
<dbReference type="InterPro" id="IPR010828">
    <property type="entry name" value="Atf2/Sli1-like"/>
</dbReference>
<dbReference type="InterPro" id="IPR052058">
    <property type="entry name" value="Alcohol_O-acetyltransferase"/>
</dbReference>
<dbReference type="PANTHER" id="PTHR28037">
    <property type="entry name" value="ALCOHOL O-ACETYLTRANSFERASE 1-RELATED"/>
    <property type="match status" value="1"/>
</dbReference>
<dbReference type="SUPFAM" id="SSF52777">
    <property type="entry name" value="CoA-dependent acyltransferases"/>
    <property type="match status" value="2"/>
</dbReference>
<dbReference type="EMBL" id="JBEVYD010000005">
    <property type="protein sequence ID" value="KAL3233056.1"/>
    <property type="molecule type" value="Genomic_DNA"/>
</dbReference>
<proteinExistence type="predicted"/>
<accession>A0ABR4NWV7</accession>
<dbReference type="PANTHER" id="PTHR28037:SF1">
    <property type="entry name" value="ALCOHOL O-ACETYLTRANSFERASE 1-RELATED"/>
    <property type="match status" value="1"/>
</dbReference>
<name>A0ABR4NWV7_9SACH</name>
<protein>
    <submittedName>
        <fullName evidence="1">N-acetyltransferase SLI1</fullName>
    </submittedName>
</protein>
<gene>
    <name evidence="1" type="ORF">RNJ44_04972</name>
</gene>
<comment type="caution">
    <text evidence="1">The sequence shown here is derived from an EMBL/GenBank/DDBJ whole genome shotgun (WGS) entry which is preliminary data.</text>
</comment>
<sequence>MVRKLGGLEQYFFQRSDLNLHSCFSVGVKLNELPSKEILSIALSKVIQAHYQLYSNCFEEDENLIIKPIENIQFNDVVDYKPWVQYEEEEVNYILKKYNFKYRVSKPLWKIVVLPKMNSIILALDHLIFDGMSTVIFFKELINQFLTLDNGSKHQFLEMLYEYEPQFNIEESSHPYENLPIPLRWKIKRPIVKTLFTISPTTVVSQDHSLIHFHDYKLPDDFLDPNEKGTEEYYVRNNHRQVRIKLNSEQLDSWRQKCKQHGVTLTSFLISLFYKALGNIDKGTYEGEAVKIEVPINTRERIAEDGRFKNTIGPFVAGLEFHENLDFSRDIWDISTKVNSIIQQKANEQLMESINEARLLELVDVRKFMKLKMDNARNPYSTFEVTNVGFQDFGIGEHDKYQVEDAFFHEPQLFGHIMTYSIISTPRGGLTCCLAYPRNLDSELTKMHDYINEELKV</sequence>
<dbReference type="Gene3D" id="3.30.559.30">
    <property type="entry name" value="Nonribosomal peptide synthetase, condensation domain"/>
    <property type="match status" value="1"/>
</dbReference>
<evidence type="ECO:0000313" key="2">
    <source>
        <dbReference type="Proteomes" id="UP001623330"/>
    </source>
</evidence>